<dbReference type="AlphaFoldDB" id="A0A450YCT1"/>
<proteinExistence type="predicted"/>
<sequence length="177" mass="20290">MWPAFIDAARESLPGAEEKIAFDKCHVAKYLGEAVDRVHRQKHKASMAEGREDLKGSKYDRLYEKAHRMAEKHGNFRWLRESAVKTVRAWATKELAISLWAYASRTWARKTWKRRLSRAMRCRLERNIRRVLNAIVLKVGNGPAEGISIAALRRSKSKAGDSVTNSLLPMPSTFRRA</sequence>
<evidence type="ECO:0000313" key="2">
    <source>
        <dbReference type="EMBL" id="VFK39305.1"/>
    </source>
</evidence>
<gene>
    <name evidence="2" type="ORF">BECKTC1821E_GA0114239_100492</name>
</gene>
<dbReference type="Pfam" id="PF01610">
    <property type="entry name" value="DDE_Tnp_ISL3"/>
    <property type="match status" value="1"/>
</dbReference>
<accession>A0A450YCT1</accession>
<reference evidence="2" key="1">
    <citation type="submission" date="2019-02" db="EMBL/GenBank/DDBJ databases">
        <authorList>
            <person name="Gruber-Vodicka R. H."/>
            <person name="Seah K. B. B."/>
        </authorList>
    </citation>
    <scope>NUCLEOTIDE SEQUENCE</scope>
    <source>
        <strain evidence="2">BECK_BZ125</strain>
    </source>
</reference>
<feature type="domain" description="Transposase IS204/IS1001/IS1096/IS1165 DDE" evidence="1">
    <location>
        <begin position="1"/>
        <end position="146"/>
    </location>
</feature>
<organism evidence="2">
    <name type="scientific">Candidatus Kentrum sp. TC</name>
    <dbReference type="NCBI Taxonomy" id="2126339"/>
    <lineage>
        <taxon>Bacteria</taxon>
        <taxon>Pseudomonadati</taxon>
        <taxon>Pseudomonadota</taxon>
        <taxon>Gammaproteobacteria</taxon>
        <taxon>Candidatus Kentrum</taxon>
    </lineage>
</organism>
<evidence type="ECO:0000259" key="1">
    <source>
        <dbReference type="Pfam" id="PF01610"/>
    </source>
</evidence>
<protein>
    <submittedName>
        <fullName evidence="2">Transposase</fullName>
    </submittedName>
</protein>
<dbReference type="InterPro" id="IPR002560">
    <property type="entry name" value="Transposase_DDE"/>
</dbReference>
<name>A0A450YCT1_9GAMM</name>
<dbReference type="EMBL" id="CAADFT010000004">
    <property type="protein sequence ID" value="VFK39305.1"/>
    <property type="molecule type" value="Genomic_DNA"/>
</dbReference>